<comment type="caution">
    <text evidence="3">The sequence shown here is derived from an EMBL/GenBank/DDBJ whole genome shotgun (WGS) entry which is preliminary data.</text>
</comment>
<accession>A0ABS1EDN8</accession>
<evidence type="ECO:0000256" key="2">
    <source>
        <dbReference type="SAM" id="SignalP"/>
    </source>
</evidence>
<organism evidence="3 4">
    <name type="scientific">Advenella mandrilli</name>
    <dbReference type="NCBI Taxonomy" id="2800330"/>
    <lineage>
        <taxon>Bacteria</taxon>
        <taxon>Pseudomonadati</taxon>
        <taxon>Pseudomonadota</taxon>
        <taxon>Betaproteobacteria</taxon>
        <taxon>Burkholderiales</taxon>
        <taxon>Alcaligenaceae</taxon>
    </lineage>
</organism>
<name>A0ABS1EDN8_9BURK</name>
<evidence type="ECO:0000313" key="4">
    <source>
        <dbReference type="Proteomes" id="UP000635316"/>
    </source>
</evidence>
<dbReference type="Pfam" id="PF03401">
    <property type="entry name" value="TctC"/>
    <property type="match status" value="1"/>
</dbReference>
<dbReference type="Gene3D" id="3.40.190.10">
    <property type="entry name" value="Periplasmic binding protein-like II"/>
    <property type="match status" value="1"/>
</dbReference>
<evidence type="ECO:0000256" key="1">
    <source>
        <dbReference type="ARBA" id="ARBA00006987"/>
    </source>
</evidence>
<sequence length="323" mass="35048">MKSSIYLQSAMVLASATFALPALAQEKHPITIVVGFAAGGTTDTVARILSEPLSKELGETVIVMNRSGAGGRIAAEYVKNAKPDGKTYLIGPDGWAIFPTAMHSPATLRYDLMKDLRTVAQVVSYPLALVVSNQVPATNLKDYAAWLQENPQKAQFGTPAPGGQVQFVGWVAGKTLGTKIEPVTYRGTSPMIVDLLGEQLPAAILPTGAILDQSRDKIKILGVMAEQRWELAPDVPTFIEQGYNLEVGEAWQGFFAPADTPTAEVNKMEAALQKVLARNDIKESIRSKAMLSPKFVPADEMEKMLNRDIEYWGKVIKDSGYQP</sequence>
<reference evidence="3 4" key="1">
    <citation type="submission" date="2020-12" db="EMBL/GenBank/DDBJ databases">
        <authorList>
            <person name="Lu T."/>
            <person name="Wang Q."/>
            <person name="Han X."/>
        </authorList>
    </citation>
    <scope>NUCLEOTIDE SEQUENCE [LARGE SCALE GENOMIC DNA]</scope>
    <source>
        <strain evidence="3 4">WQ 585</strain>
    </source>
</reference>
<feature type="signal peptide" evidence="2">
    <location>
        <begin position="1"/>
        <end position="24"/>
    </location>
</feature>
<dbReference type="EMBL" id="JAENGP010000012">
    <property type="protein sequence ID" value="MBK1781761.1"/>
    <property type="molecule type" value="Genomic_DNA"/>
</dbReference>
<gene>
    <name evidence="3" type="ORF">JHL22_11085</name>
</gene>
<keyword evidence="2" id="KW-0732">Signal</keyword>
<dbReference type="Gene3D" id="3.40.190.150">
    <property type="entry name" value="Bordetella uptake gene, domain 1"/>
    <property type="match status" value="1"/>
</dbReference>
<feature type="chain" id="PRO_5046070216" evidence="2">
    <location>
        <begin position="25"/>
        <end position="323"/>
    </location>
</feature>
<keyword evidence="4" id="KW-1185">Reference proteome</keyword>
<dbReference type="PANTHER" id="PTHR42928">
    <property type="entry name" value="TRICARBOXYLATE-BINDING PROTEIN"/>
    <property type="match status" value="1"/>
</dbReference>
<proteinExistence type="inferred from homology"/>
<dbReference type="Proteomes" id="UP000635316">
    <property type="component" value="Unassembled WGS sequence"/>
</dbReference>
<evidence type="ECO:0000313" key="3">
    <source>
        <dbReference type="EMBL" id="MBK1781761.1"/>
    </source>
</evidence>
<dbReference type="RefSeq" id="WP_200237284.1">
    <property type="nucleotide sequence ID" value="NZ_JAENGP010000012.1"/>
</dbReference>
<protein>
    <submittedName>
        <fullName evidence="3">ABC transporter substrate-binding protein</fullName>
    </submittedName>
</protein>
<dbReference type="PIRSF" id="PIRSF017082">
    <property type="entry name" value="YflP"/>
    <property type="match status" value="1"/>
</dbReference>
<dbReference type="InterPro" id="IPR042100">
    <property type="entry name" value="Bug_dom1"/>
</dbReference>
<dbReference type="PANTHER" id="PTHR42928:SF5">
    <property type="entry name" value="BLR1237 PROTEIN"/>
    <property type="match status" value="1"/>
</dbReference>
<comment type="similarity">
    <text evidence="1">Belongs to the UPF0065 (bug) family.</text>
</comment>
<dbReference type="InterPro" id="IPR005064">
    <property type="entry name" value="BUG"/>
</dbReference>